<dbReference type="OrthoDB" id="425681at2759"/>
<dbReference type="EMBL" id="CAKXAJ010024865">
    <property type="protein sequence ID" value="CAH2232092.1"/>
    <property type="molecule type" value="Genomic_DNA"/>
</dbReference>
<evidence type="ECO:0000313" key="2">
    <source>
        <dbReference type="Proteomes" id="UP000838756"/>
    </source>
</evidence>
<accession>A0A8S4RBG1</accession>
<reference evidence="1" key="1">
    <citation type="submission" date="2022-03" db="EMBL/GenBank/DDBJ databases">
        <authorList>
            <person name="Lindestad O."/>
        </authorList>
    </citation>
    <scope>NUCLEOTIDE SEQUENCE</scope>
</reference>
<sequence length="200" mass="23260">MEDVSLEFGLKINRRALVSNNGGCIDEIKRRMAISRSAMDKLQKIWRNRNITKATIAKSGLLKRLCSPYASETWTLRESEKKKIDVLEMWCWRRMLRIPWNAFRTNKAILEELGITQRLSSIVQARILTFFGHVSRRDNDSIERLVVQGRIEGTRSRGRSPMRWADQIKAAVAVPLHECARKAAAREEWRRIVKRATTLK</sequence>
<proteinExistence type="predicted"/>
<evidence type="ECO:0000313" key="1">
    <source>
        <dbReference type="EMBL" id="CAH2232092.1"/>
    </source>
</evidence>
<dbReference type="AlphaFoldDB" id="A0A8S4RBG1"/>
<dbReference type="Proteomes" id="UP000838756">
    <property type="component" value="Unassembled WGS sequence"/>
</dbReference>
<organism evidence="1 2">
    <name type="scientific">Pararge aegeria aegeria</name>
    <dbReference type="NCBI Taxonomy" id="348720"/>
    <lineage>
        <taxon>Eukaryota</taxon>
        <taxon>Metazoa</taxon>
        <taxon>Ecdysozoa</taxon>
        <taxon>Arthropoda</taxon>
        <taxon>Hexapoda</taxon>
        <taxon>Insecta</taxon>
        <taxon>Pterygota</taxon>
        <taxon>Neoptera</taxon>
        <taxon>Endopterygota</taxon>
        <taxon>Lepidoptera</taxon>
        <taxon>Glossata</taxon>
        <taxon>Ditrysia</taxon>
        <taxon>Papilionoidea</taxon>
        <taxon>Nymphalidae</taxon>
        <taxon>Satyrinae</taxon>
        <taxon>Satyrini</taxon>
        <taxon>Parargina</taxon>
        <taxon>Pararge</taxon>
    </lineage>
</organism>
<name>A0A8S4RBG1_9NEOP</name>
<gene>
    <name evidence="1" type="primary">jg4766</name>
    <name evidence="1" type="ORF">PAEG_LOCUS10412</name>
</gene>
<dbReference type="PANTHER" id="PTHR47027">
    <property type="entry name" value="REVERSE TRANSCRIPTASE DOMAIN-CONTAINING PROTEIN"/>
    <property type="match status" value="1"/>
</dbReference>
<protein>
    <submittedName>
        <fullName evidence="1">Jg4766 protein</fullName>
    </submittedName>
</protein>
<comment type="caution">
    <text evidence="1">The sequence shown here is derived from an EMBL/GenBank/DDBJ whole genome shotgun (WGS) entry which is preliminary data.</text>
</comment>
<dbReference type="PANTHER" id="PTHR47027:SF8">
    <property type="entry name" value="RIBONUCLEASE H"/>
    <property type="match status" value="1"/>
</dbReference>
<keyword evidence="2" id="KW-1185">Reference proteome</keyword>